<dbReference type="EMBL" id="JAZDWU010000012">
    <property type="protein sequence ID" value="KAK9984437.1"/>
    <property type="molecule type" value="Genomic_DNA"/>
</dbReference>
<dbReference type="AlphaFoldDB" id="A0AAW2BGR4"/>
<sequence length="961" mass="109489">MNTLIWNCRGALSPNFCNNIKEMVRVHFPAIMIIMETKVCGDRARRIVDRLPMDGAIIANSIGLSGGLWLLWDSNQVEVVELSSTEQEIHATVSSSSKPPWLLSAIYGSPRFAERCLLWENLNSVAELNSMPWVIAGDFNEVLVGDDKFGGRPVNLGRALRFQECLDNCKMIDIGFSGPRYTWSNRRPLSRLIQERIDKVFVNAEWNSLYPEAAVFHLEMTESDHYPVKLCMDNNRTVQFPKPFRFQPMWLSHPSFSGVVRDAWSSQPTLMQAISSFIVKANAWNKVEFGNLFHRKRRILARLKGIQVNLSIQPNEFLVDLERKLRTEYAEVTKLEEEFWAMKARILWLVEGDRNTAFYHTSALIRRRRNRILCMKDRVGNWLHGDREIADFIRKGFMELFTSEHCSAPLADWNPSFWHSYLNEEEANSIDIVATNEEITASIWGLKPFKAPRPDGLHAGFFQRFWLVVGESVKKEVKSIFTVGTIPDYLNKTLITLIPKCKSPETLNNYRPISLCNTVYKVVMKIIVGRLRPFLSKLISPYQSAFVPGRKGLDNAIIVQEIIHSMAKKKGRGGVMVIKLDLEKAYDRLEWSFIRDTLKLFRVPTKLISLIMSCISSFSYSILFNGGALESFNPCRGIRQGDPLSPYLFILCMEVLGALIENKFHEKLWNPVKSSQGGPAFSHLFFVDDLMLFAKADQKNCSAIRDVIDSFCALSGQKISDEKSRVFFSPNVNQNMREDLCEVLGFRSTPSLGKYLGFPIKHKGIPQDFEFIIDRIQSKLAGWKANLLSFAGRVVLTKAVMSTIPNYTMQCVALPPKILEGVDRLNRNFMWGSSDRKKKIHLIGWRKITRDKEAGGLGIQAAKPKNTALLAKLNWRFKTEKSALWVRVLSHKYQGRRSGPINLLKTTSCSSTWAGIRKGEAIVSKGAKWVAGRDSGLSLWFDKWLDKGTLRSRIYGPLNRG</sequence>
<dbReference type="PANTHER" id="PTHR33116">
    <property type="entry name" value="REVERSE TRANSCRIPTASE ZINC-BINDING DOMAIN-CONTAINING PROTEIN-RELATED-RELATED"/>
    <property type="match status" value="1"/>
</dbReference>
<dbReference type="InterPro" id="IPR000477">
    <property type="entry name" value="RT_dom"/>
</dbReference>
<keyword evidence="3" id="KW-1185">Reference proteome</keyword>
<dbReference type="SUPFAM" id="SSF56672">
    <property type="entry name" value="DNA/RNA polymerases"/>
    <property type="match status" value="1"/>
</dbReference>
<organism evidence="2 3">
    <name type="scientific">Lithocarpus litseifolius</name>
    <dbReference type="NCBI Taxonomy" id="425828"/>
    <lineage>
        <taxon>Eukaryota</taxon>
        <taxon>Viridiplantae</taxon>
        <taxon>Streptophyta</taxon>
        <taxon>Embryophyta</taxon>
        <taxon>Tracheophyta</taxon>
        <taxon>Spermatophyta</taxon>
        <taxon>Magnoliopsida</taxon>
        <taxon>eudicotyledons</taxon>
        <taxon>Gunneridae</taxon>
        <taxon>Pentapetalae</taxon>
        <taxon>rosids</taxon>
        <taxon>fabids</taxon>
        <taxon>Fagales</taxon>
        <taxon>Fagaceae</taxon>
        <taxon>Lithocarpus</taxon>
    </lineage>
</organism>
<dbReference type="Pfam" id="PF00078">
    <property type="entry name" value="RVT_1"/>
    <property type="match status" value="1"/>
</dbReference>
<dbReference type="PROSITE" id="PS50878">
    <property type="entry name" value="RT_POL"/>
    <property type="match status" value="1"/>
</dbReference>
<evidence type="ECO:0000259" key="1">
    <source>
        <dbReference type="PROSITE" id="PS50878"/>
    </source>
</evidence>
<reference evidence="2 3" key="1">
    <citation type="submission" date="2024-01" db="EMBL/GenBank/DDBJ databases">
        <title>A telomere-to-telomere, gap-free genome of sweet tea (Lithocarpus litseifolius).</title>
        <authorList>
            <person name="Zhou J."/>
        </authorList>
    </citation>
    <scope>NUCLEOTIDE SEQUENCE [LARGE SCALE GENOMIC DNA]</scope>
    <source>
        <strain evidence="2">Zhou-2022a</strain>
        <tissue evidence="2">Leaf</tissue>
    </source>
</reference>
<dbReference type="InterPro" id="IPR036691">
    <property type="entry name" value="Endo/exonu/phosph_ase_sf"/>
</dbReference>
<dbReference type="Gene3D" id="3.60.10.10">
    <property type="entry name" value="Endonuclease/exonuclease/phosphatase"/>
    <property type="match status" value="1"/>
</dbReference>
<proteinExistence type="predicted"/>
<protein>
    <recommendedName>
        <fullName evidence="1">Reverse transcriptase domain-containing protein</fullName>
    </recommendedName>
</protein>
<gene>
    <name evidence="2" type="ORF">SO802_033962</name>
</gene>
<dbReference type="SUPFAM" id="SSF56219">
    <property type="entry name" value="DNase I-like"/>
    <property type="match status" value="1"/>
</dbReference>
<dbReference type="PANTHER" id="PTHR33116:SF70">
    <property type="entry name" value="NON-LTR RETROELEMENT REVERSE TRANSCRIPTASE-LIKE PROTEIN"/>
    <property type="match status" value="1"/>
</dbReference>
<dbReference type="Proteomes" id="UP001459277">
    <property type="component" value="Unassembled WGS sequence"/>
</dbReference>
<evidence type="ECO:0000313" key="2">
    <source>
        <dbReference type="EMBL" id="KAK9984437.1"/>
    </source>
</evidence>
<evidence type="ECO:0000313" key="3">
    <source>
        <dbReference type="Proteomes" id="UP001459277"/>
    </source>
</evidence>
<dbReference type="InterPro" id="IPR043502">
    <property type="entry name" value="DNA/RNA_pol_sf"/>
</dbReference>
<comment type="caution">
    <text evidence="2">The sequence shown here is derived from an EMBL/GenBank/DDBJ whole genome shotgun (WGS) entry which is preliminary data.</text>
</comment>
<feature type="domain" description="Reverse transcriptase" evidence="1">
    <location>
        <begin position="479"/>
        <end position="760"/>
    </location>
</feature>
<accession>A0AAW2BGR4</accession>
<name>A0AAW2BGR4_9ROSI</name>
<dbReference type="CDD" id="cd01650">
    <property type="entry name" value="RT_nLTR_like"/>
    <property type="match status" value="1"/>
</dbReference>